<accession>A0A482MTX6</accession>
<dbReference type="InterPro" id="IPR036107">
    <property type="entry name" value="CsrA_sf"/>
</dbReference>
<name>A0A482MTX6_9CAUD</name>
<dbReference type="Proteomes" id="UP000307461">
    <property type="component" value="Segment"/>
</dbReference>
<reference evidence="1 2" key="1">
    <citation type="submission" date="2019-01" db="EMBL/GenBank/DDBJ databases">
        <title>Still something new to discover - new insights into E. coli phage diversity and taxonomy.</title>
        <authorList>
            <person name="Korf I.H.E."/>
            <person name="Adriaennsens E."/>
            <person name="Dreiseikelmann B."/>
            <person name="Kropinski A."/>
            <person name="Nimtz M."/>
            <person name="Meier-Kolthoff J.P."/>
            <person name="Rohde M."/>
            <person name="van Raaij M."/>
            <person name="Wittmann J."/>
        </authorList>
    </citation>
    <scope>NUCLEOTIDE SEQUENCE [LARGE SCALE GENOMIC DNA]</scope>
</reference>
<proteinExistence type="predicted"/>
<dbReference type="GO" id="GO:0006402">
    <property type="term" value="P:mRNA catabolic process"/>
    <property type="evidence" value="ECO:0007669"/>
    <property type="project" value="InterPro"/>
</dbReference>
<dbReference type="InterPro" id="IPR003751">
    <property type="entry name" value="CsrA"/>
</dbReference>
<evidence type="ECO:0000313" key="1">
    <source>
        <dbReference type="EMBL" id="QBQ76642.1"/>
    </source>
</evidence>
<dbReference type="EMBL" id="MK373772">
    <property type="protein sequence ID" value="QBQ76642.1"/>
    <property type="molecule type" value="Genomic_DNA"/>
</dbReference>
<sequence>MAKGLRITRREGQSVYIGNDIVVTVENSENGNVGLRISAPPDVGIHRDLNRVPVELKIAASIKKGR</sequence>
<organism evidence="1 2">
    <name type="scientific">Escherichia phage PTXU04</name>
    <dbReference type="NCBI Taxonomy" id="2508206"/>
    <lineage>
        <taxon>Viruses</taxon>
        <taxon>Duplodnaviria</taxon>
        <taxon>Heunggongvirae</taxon>
        <taxon>Uroviricota</taxon>
        <taxon>Caudoviricetes</taxon>
        <taxon>Xuquatrovirus</taxon>
        <taxon>Xuquatrovirus PTXU04</taxon>
    </lineage>
</organism>
<dbReference type="GO" id="GO:0003723">
    <property type="term" value="F:RNA binding"/>
    <property type="evidence" value="ECO:0007669"/>
    <property type="project" value="InterPro"/>
</dbReference>
<dbReference type="Gene3D" id="2.60.40.4380">
    <property type="entry name" value="Translational regulator CsrA"/>
    <property type="match status" value="1"/>
</dbReference>
<protein>
    <recommendedName>
        <fullName evidence="3">Carbon storage regulator</fullName>
    </recommendedName>
</protein>
<evidence type="ECO:0000313" key="2">
    <source>
        <dbReference type="Proteomes" id="UP000307461"/>
    </source>
</evidence>
<dbReference type="SUPFAM" id="SSF117130">
    <property type="entry name" value="CsrA-like"/>
    <property type="match status" value="1"/>
</dbReference>
<keyword evidence="2" id="KW-1185">Reference proteome</keyword>
<dbReference type="GO" id="GO:0006109">
    <property type="term" value="P:regulation of carbohydrate metabolic process"/>
    <property type="evidence" value="ECO:0007669"/>
    <property type="project" value="InterPro"/>
</dbReference>
<evidence type="ECO:0008006" key="3">
    <source>
        <dbReference type="Google" id="ProtNLM"/>
    </source>
</evidence>
<dbReference type="Pfam" id="PF02599">
    <property type="entry name" value="CsrA"/>
    <property type="match status" value="1"/>
</dbReference>
<gene>
    <name evidence="1" type="ORF">PTXU04_00028</name>
</gene>